<keyword evidence="2" id="KW-1003">Cell membrane</keyword>
<dbReference type="GO" id="GO:0005886">
    <property type="term" value="C:plasma membrane"/>
    <property type="evidence" value="ECO:0007669"/>
    <property type="project" value="UniProtKB-SubCell"/>
</dbReference>
<dbReference type="Pfam" id="PF02653">
    <property type="entry name" value="BPD_transp_2"/>
    <property type="match status" value="1"/>
</dbReference>
<feature type="transmembrane region" description="Helical" evidence="6">
    <location>
        <begin position="78"/>
        <end position="100"/>
    </location>
</feature>
<dbReference type="RefSeq" id="WP_073247559.1">
    <property type="nucleotide sequence ID" value="NZ_FQVG01000001.1"/>
</dbReference>
<feature type="transmembrane region" description="Helical" evidence="6">
    <location>
        <begin position="157"/>
        <end position="176"/>
    </location>
</feature>
<proteinExistence type="predicted"/>
<keyword evidence="8" id="KW-1185">Reference proteome</keyword>
<feature type="transmembrane region" description="Helical" evidence="6">
    <location>
        <begin position="7"/>
        <end position="24"/>
    </location>
</feature>
<dbReference type="InterPro" id="IPR043428">
    <property type="entry name" value="LivM-like"/>
</dbReference>
<dbReference type="Proteomes" id="UP000184423">
    <property type="component" value="Unassembled WGS sequence"/>
</dbReference>
<evidence type="ECO:0000256" key="6">
    <source>
        <dbReference type="SAM" id="Phobius"/>
    </source>
</evidence>
<dbReference type="EMBL" id="FQVG01000001">
    <property type="protein sequence ID" value="SHE28036.1"/>
    <property type="molecule type" value="Genomic_DNA"/>
</dbReference>
<feature type="transmembrane region" description="Helical" evidence="6">
    <location>
        <begin position="30"/>
        <end position="48"/>
    </location>
</feature>
<dbReference type="AlphaFoldDB" id="A0A1M4S745"/>
<dbReference type="GO" id="GO:0015658">
    <property type="term" value="F:branched-chain amino acid transmembrane transporter activity"/>
    <property type="evidence" value="ECO:0007669"/>
    <property type="project" value="InterPro"/>
</dbReference>
<evidence type="ECO:0000256" key="4">
    <source>
        <dbReference type="ARBA" id="ARBA00022989"/>
    </source>
</evidence>
<comment type="subcellular location">
    <subcellularLocation>
        <location evidence="1">Cell membrane</location>
        <topology evidence="1">Multi-pass membrane protein</topology>
    </subcellularLocation>
</comment>
<reference evidence="8" key="1">
    <citation type="submission" date="2016-11" db="EMBL/GenBank/DDBJ databases">
        <authorList>
            <person name="Varghese N."/>
            <person name="Submissions S."/>
        </authorList>
    </citation>
    <scope>NUCLEOTIDE SEQUENCE [LARGE SCALE GENOMIC DNA]</scope>
    <source>
        <strain evidence="8">DSM 10124</strain>
    </source>
</reference>
<evidence type="ECO:0000313" key="7">
    <source>
        <dbReference type="EMBL" id="SHE28036.1"/>
    </source>
</evidence>
<keyword evidence="5 6" id="KW-0472">Membrane</keyword>
<keyword evidence="3 6" id="KW-0812">Transmembrane</keyword>
<feature type="transmembrane region" description="Helical" evidence="6">
    <location>
        <begin position="280"/>
        <end position="298"/>
    </location>
</feature>
<evidence type="ECO:0000256" key="1">
    <source>
        <dbReference type="ARBA" id="ARBA00004651"/>
    </source>
</evidence>
<protein>
    <submittedName>
        <fullName evidence="7">Branched-chain amino acid transport system permease protein</fullName>
    </submittedName>
</protein>
<keyword evidence="4 6" id="KW-1133">Transmembrane helix</keyword>
<evidence type="ECO:0000256" key="3">
    <source>
        <dbReference type="ARBA" id="ARBA00022692"/>
    </source>
</evidence>
<evidence type="ECO:0000256" key="2">
    <source>
        <dbReference type="ARBA" id="ARBA00022475"/>
    </source>
</evidence>
<evidence type="ECO:0000256" key="5">
    <source>
        <dbReference type="ARBA" id="ARBA00023136"/>
    </source>
</evidence>
<feature type="transmembrane region" description="Helical" evidence="6">
    <location>
        <begin position="55"/>
        <end position="72"/>
    </location>
</feature>
<feature type="transmembrane region" description="Helical" evidence="6">
    <location>
        <begin position="107"/>
        <end position="126"/>
    </location>
</feature>
<organism evidence="7 8">
    <name type="scientific">Caloramator proteoclasticus DSM 10124</name>
    <dbReference type="NCBI Taxonomy" id="1121262"/>
    <lineage>
        <taxon>Bacteria</taxon>
        <taxon>Bacillati</taxon>
        <taxon>Bacillota</taxon>
        <taxon>Clostridia</taxon>
        <taxon>Eubacteriales</taxon>
        <taxon>Clostridiaceae</taxon>
        <taxon>Caloramator</taxon>
    </lineage>
</organism>
<dbReference type="PANTHER" id="PTHR30482:SF10">
    <property type="entry name" value="HIGH-AFFINITY BRANCHED-CHAIN AMINO ACID TRANSPORT PROTEIN BRAE"/>
    <property type="match status" value="1"/>
</dbReference>
<dbReference type="PANTHER" id="PTHR30482">
    <property type="entry name" value="HIGH-AFFINITY BRANCHED-CHAIN AMINO ACID TRANSPORT SYSTEM PERMEASE"/>
    <property type="match status" value="1"/>
</dbReference>
<feature type="transmembrane region" description="Helical" evidence="6">
    <location>
        <begin position="207"/>
        <end position="231"/>
    </location>
</feature>
<sequence>MKKYMKQVIILAIFILLPLVFNFNRSFMTLLNMAGIYVVIAIGFNILLGYAGQISLGHAAFVGIGAYTTAILSTKCNLSFILIIPIVILISGILGFILGLPALRLQGNYLAIATLGFGVAFSHIFMEWESVTGGFSGIKGINPPNLFGYQFKTRLSMYYFILFFIVVSIIFAKNLIKTKTGRALMAIRDSEYAAMSLGIDVAKYKTIAFLISAIYAGVAGSLYAFLFRQVYPNTFDVGMSLNILAMIVIGGIASIEGSVVGALFITLIPEFLKNIKVQNASFILTGLLLILCVMYFPYGLVDIYRRFKVWLKKKAAVKDEGVKV</sequence>
<accession>A0A1M4S745</accession>
<dbReference type="CDD" id="cd06581">
    <property type="entry name" value="TM_PBP1_LivM_like"/>
    <property type="match status" value="1"/>
</dbReference>
<dbReference type="InterPro" id="IPR001851">
    <property type="entry name" value="ABC_transp_permease"/>
</dbReference>
<evidence type="ECO:0000313" key="8">
    <source>
        <dbReference type="Proteomes" id="UP000184423"/>
    </source>
</evidence>
<gene>
    <name evidence="7" type="ORF">SAMN02746091_00033</name>
</gene>
<name>A0A1M4S745_9CLOT</name>
<feature type="transmembrane region" description="Helical" evidence="6">
    <location>
        <begin position="243"/>
        <end position="268"/>
    </location>
</feature>